<dbReference type="KEGG" id="cac:CA_C3648"/>
<keyword evidence="2" id="KW-0012">Acyltransferase</keyword>
<dbReference type="InterPro" id="IPR016181">
    <property type="entry name" value="Acyl_CoA_acyltransferase"/>
</dbReference>
<dbReference type="Gene3D" id="3.40.630.30">
    <property type="match status" value="2"/>
</dbReference>
<reference evidence="4 5" key="1">
    <citation type="journal article" date="2001" name="J. Bacteriol.">
        <title>Genome sequence and comparative analysis of the solvent-producing bacterium Clostridium acetobutylicum.</title>
        <authorList>
            <person name="Nolling J."/>
            <person name="Breton G."/>
            <person name="Omelchenko M.V."/>
            <person name="Makarova K.S."/>
            <person name="Zeng Q."/>
            <person name="Gibson R."/>
            <person name="Lee H.M."/>
            <person name="Dubois J."/>
            <person name="Qiu D."/>
            <person name="Hitti J."/>
            <person name="Wolf Y.I."/>
            <person name="Tatusov R.L."/>
            <person name="Sabathe F."/>
            <person name="Doucette-Stamm L."/>
            <person name="Soucaille P."/>
            <person name="Daly M.J."/>
            <person name="Bennett G.N."/>
            <person name="Koonin E.V."/>
            <person name="Smith D.R."/>
        </authorList>
    </citation>
    <scope>NUCLEOTIDE SEQUENCE [LARGE SCALE GENOMIC DNA]</scope>
    <source>
        <strain evidence="5">ATCC 824 / DSM 792 / JCM 1419 / LMG 5710 / VKM B-1787</strain>
    </source>
</reference>
<dbReference type="HOGENOM" id="CLU_070012_1_0_9"/>
<dbReference type="eggNOG" id="COG0456">
    <property type="taxonomic scope" value="Bacteria"/>
</dbReference>
<dbReference type="SUPFAM" id="SSF55729">
    <property type="entry name" value="Acyl-CoA N-acyltransferases (Nat)"/>
    <property type="match status" value="1"/>
</dbReference>
<sequence length="292" mass="34069">MVIKEFNSLNTELVREIEKLTETCGKFDGIQEEVNLDDGFNFNKSMKWLFVLYEKDKVVSVVSIFAPKEEEGEISACTLPEYRRKGYFKELLSKAKNELLKYNVPKILFVCPKGSKQGEAVIKNSDAIYKFAEYTMNFNKNKFKAKGKYITKLAEANYNDLNKITKVASDVYSESYEQANSMMKNALESSDRLQFKLKLKEDYIGVVAAYFYHDKVSIFGVGILPEYRGRGFGREMMSMLLEYLIERDYDDIALEVDSNNKRAFELYKSIGFQIEREIDYYEEKINNTFYSY</sequence>
<dbReference type="InterPro" id="IPR000182">
    <property type="entry name" value="GNAT_dom"/>
</dbReference>
<dbReference type="PANTHER" id="PTHR43420:SF12">
    <property type="entry name" value="N-ACETYLTRANSFERASE DOMAIN-CONTAINING PROTEIN"/>
    <property type="match status" value="1"/>
</dbReference>
<evidence type="ECO:0000313" key="4">
    <source>
        <dbReference type="EMBL" id="AAK81570.1"/>
    </source>
</evidence>
<feature type="domain" description="N-acetyltransferase" evidence="3">
    <location>
        <begin position="151"/>
        <end position="292"/>
    </location>
</feature>
<gene>
    <name evidence="4" type="ordered locus">CA_C3648</name>
</gene>
<organism evidence="4 5">
    <name type="scientific">Clostridium acetobutylicum (strain ATCC 824 / DSM 792 / JCM 1419 / IAM 19013 / LMG 5710 / NBRC 13948 / NRRL B-527 / VKM B-1787 / 2291 / W)</name>
    <dbReference type="NCBI Taxonomy" id="272562"/>
    <lineage>
        <taxon>Bacteria</taxon>
        <taxon>Bacillati</taxon>
        <taxon>Bacillota</taxon>
        <taxon>Clostridia</taxon>
        <taxon>Eubacteriales</taxon>
        <taxon>Clostridiaceae</taxon>
        <taxon>Clostridium</taxon>
    </lineage>
</organism>
<dbReference type="SMR" id="Q97D33"/>
<dbReference type="DNASU" id="1119830"/>
<dbReference type="GO" id="GO:0016747">
    <property type="term" value="F:acyltransferase activity, transferring groups other than amino-acyl groups"/>
    <property type="evidence" value="ECO:0007669"/>
    <property type="project" value="InterPro"/>
</dbReference>
<dbReference type="Pfam" id="PF00583">
    <property type="entry name" value="Acetyltransf_1"/>
    <property type="match status" value="2"/>
</dbReference>
<dbReference type="InterPro" id="IPR050680">
    <property type="entry name" value="YpeA/RimI_acetyltransf"/>
</dbReference>
<accession>Q97D33</accession>
<keyword evidence="5" id="KW-1185">Reference proteome</keyword>
<evidence type="ECO:0000259" key="3">
    <source>
        <dbReference type="PROSITE" id="PS51186"/>
    </source>
</evidence>
<dbReference type="OrthoDB" id="7163760at2"/>
<dbReference type="AlphaFoldDB" id="Q97D33"/>
<keyword evidence="1" id="KW-0808">Transferase</keyword>
<dbReference type="Proteomes" id="UP000000814">
    <property type="component" value="Chromosome"/>
</dbReference>
<dbReference type="EMBL" id="AE001437">
    <property type="protein sequence ID" value="AAK81570.1"/>
    <property type="molecule type" value="Genomic_DNA"/>
</dbReference>
<proteinExistence type="predicted"/>
<dbReference type="PANTHER" id="PTHR43420">
    <property type="entry name" value="ACETYLTRANSFERASE"/>
    <property type="match status" value="1"/>
</dbReference>
<evidence type="ECO:0000256" key="2">
    <source>
        <dbReference type="ARBA" id="ARBA00023315"/>
    </source>
</evidence>
<evidence type="ECO:0000313" key="5">
    <source>
        <dbReference type="Proteomes" id="UP000000814"/>
    </source>
</evidence>
<dbReference type="STRING" id="272562.CA_C3648"/>
<evidence type="ECO:0000256" key="1">
    <source>
        <dbReference type="ARBA" id="ARBA00022679"/>
    </source>
</evidence>
<protein>
    <submittedName>
        <fullName evidence="4">Acetyltransferase (With duplicated domains), possibly RIMI-like protein</fullName>
    </submittedName>
</protein>
<dbReference type="PIR" id="G97347">
    <property type="entry name" value="G97347"/>
</dbReference>
<feature type="domain" description="N-acetyltransferase" evidence="3">
    <location>
        <begin position="1"/>
        <end position="141"/>
    </location>
</feature>
<dbReference type="PATRIC" id="fig|272562.8.peg.3837"/>
<name>Q97D33_CLOAB</name>
<dbReference type="CDD" id="cd04301">
    <property type="entry name" value="NAT_SF"/>
    <property type="match status" value="2"/>
</dbReference>
<dbReference type="PROSITE" id="PS51186">
    <property type="entry name" value="GNAT"/>
    <property type="match status" value="2"/>
</dbReference>